<evidence type="ECO:0000313" key="5">
    <source>
        <dbReference type="EMBL" id="CBJ27190.1"/>
    </source>
</evidence>
<dbReference type="Gene3D" id="2.60.120.620">
    <property type="entry name" value="q2cbj1_9rhob like domain"/>
    <property type="match status" value="1"/>
</dbReference>
<evidence type="ECO:0008006" key="7">
    <source>
        <dbReference type="Google" id="ProtNLM"/>
    </source>
</evidence>
<dbReference type="OMA" id="RPRFMAQ"/>
<dbReference type="InterPro" id="IPR008775">
    <property type="entry name" value="Phytyl_CoA_dOase-like"/>
</dbReference>
<keyword evidence="6" id="KW-1185">Reference proteome</keyword>
<dbReference type="SUPFAM" id="SSF51197">
    <property type="entry name" value="Clavaminate synthase-like"/>
    <property type="match status" value="1"/>
</dbReference>
<evidence type="ECO:0000256" key="1">
    <source>
        <dbReference type="ARBA" id="ARBA00001962"/>
    </source>
</evidence>
<dbReference type="Proteomes" id="UP000002630">
    <property type="component" value="Linkage Group LG08"/>
</dbReference>
<keyword evidence="3" id="KW-0408">Iron</keyword>
<dbReference type="eggNOG" id="ENOG502RQ0Y">
    <property type="taxonomic scope" value="Eukaryota"/>
</dbReference>
<feature type="region of interest" description="Disordered" evidence="4">
    <location>
        <begin position="1"/>
        <end position="38"/>
    </location>
</feature>
<comment type="cofactor">
    <cofactor evidence="1">
        <name>Fe cation</name>
        <dbReference type="ChEBI" id="CHEBI:24875"/>
    </cofactor>
</comment>
<gene>
    <name evidence="5" type="ORF">Esi_0058_0096</name>
</gene>
<organism evidence="5 6">
    <name type="scientific">Ectocarpus siliculosus</name>
    <name type="common">Brown alga</name>
    <name type="synonym">Conferva siliculosa</name>
    <dbReference type="NCBI Taxonomy" id="2880"/>
    <lineage>
        <taxon>Eukaryota</taxon>
        <taxon>Sar</taxon>
        <taxon>Stramenopiles</taxon>
        <taxon>Ochrophyta</taxon>
        <taxon>PX clade</taxon>
        <taxon>Phaeophyceae</taxon>
        <taxon>Ectocarpales</taxon>
        <taxon>Ectocarpaceae</taxon>
        <taxon>Ectocarpus</taxon>
    </lineage>
</organism>
<dbReference type="PANTHER" id="PTHR20883:SF15">
    <property type="entry name" value="PHYTANOYL-COA DIOXYGENASE DOMAIN-CONTAINING PROTEIN 1"/>
    <property type="match status" value="1"/>
</dbReference>
<evidence type="ECO:0000256" key="3">
    <source>
        <dbReference type="ARBA" id="ARBA00023004"/>
    </source>
</evidence>
<dbReference type="OrthoDB" id="4664297at2759"/>
<dbReference type="InParanoid" id="D7G4U7"/>
<keyword evidence="2" id="KW-0479">Metal-binding</keyword>
<evidence type="ECO:0000256" key="2">
    <source>
        <dbReference type="ARBA" id="ARBA00022723"/>
    </source>
</evidence>
<dbReference type="EMBL" id="FN648796">
    <property type="protein sequence ID" value="CBJ27190.1"/>
    <property type="molecule type" value="Genomic_DNA"/>
</dbReference>
<proteinExistence type="predicted"/>
<dbReference type="EMBL" id="FN649733">
    <property type="protein sequence ID" value="CBJ27190.1"/>
    <property type="molecule type" value="Genomic_DNA"/>
</dbReference>
<accession>D7G4U7</accession>
<dbReference type="PANTHER" id="PTHR20883">
    <property type="entry name" value="PHYTANOYL-COA DIOXYGENASE DOMAIN CONTAINING 1"/>
    <property type="match status" value="1"/>
</dbReference>
<dbReference type="Pfam" id="PF05721">
    <property type="entry name" value="PhyH"/>
    <property type="match status" value="1"/>
</dbReference>
<evidence type="ECO:0000256" key="4">
    <source>
        <dbReference type="SAM" id="MobiDB-lite"/>
    </source>
</evidence>
<reference evidence="5 6" key="1">
    <citation type="journal article" date="2010" name="Nature">
        <title>The Ectocarpus genome and the independent evolution of multicellularity in brown algae.</title>
        <authorList>
            <person name="Cock J.M."/>
            <person name="Sterck L."/>
            <person name="Rouze P."/>
            <person name="Scornet D."/>
            <person name="Allen A.E."/>
            <person name="Amoutzias G."/>
            <person name="Anthouard V."/>
            <person name="Artiguenave F."/>
            <person name="Aury J.M."/>
            <person name="Badger J.H."/>
            <person name="Beszteri B."/>
            <person name="Billiau K."/>
            <person name="Bonnet E."/>
            <person name="Bothwell J.H."/>
            <person name="Bowler C."/>
            <person name="Boyen C."/>
            <person name="Brownlee C."/>
            <person name="Carrano C.J."/>
            <person name="Charrier B."/>
            <person name="Cho G.Y."/>
            <person name="Coelho S.M."/>
            <person name="Collen J."/>
            <person name="Corre E."/>
            <person name="Da Silva C."/>
            <person name="Delage L."/>
            <person name="Delaroque N."/>
            <person name="Dittami S.M."/>
            <person name="Doulbeau S."/>
            <person name="Elias M."/>
            <person name="Farnham G."/>
            <person name="Gachon C.M."/>
            <person name="Gschloessl B."/>
            <person name="Heesch S."/>
            <person name="Jabbari K."/>
            <person name="Jubin C."/>
            <person name="Kawai H."/>
            <person name="Kimura K."/>
            <person name="Kloareg B."/>
            <person name="Kupper F.C."/>
            <person name="Lang D."/>
            <person name="Le Bail A."/>
            <person name="Leblanc C."/>
            <person name="Lerouge P."/>
            <person name="Lohr M."/>
            <person name="Lopez P.J."/>
            <person name="Martens C."/>
            <person name="Maumus F."/>
            <person name="Michel G."/>
            <person name="Miranda-Saavedra D."/>
            <person name="Morales J."/>
            <person name="Moreau H."/>
            <person name="Motomura T."/>
            <person name="Nagasato C."/>
            <person name="Napoli C.A."/>
            <person name="Nelson D.R."/>
            <person name="Nyvall-Collen P."/>
            <person name="Peters A.F."/>
            <person name="Pommier C."/>
            <person name="Potin P."/>
            <person name="Poulain J."/>
            <person name="Quesneville H."/>
            <person name="Read B."/>
            <person name="Rensing S.A."/>
            <person name="Ritter A."/>
            <person name="Rousvoal S."/>
            <person name="Samanta M."/>
            <person name="Samson G."/>
            <person name="Schroeder D.C."/>
            <person name="Segurens B."/>
            <person name="Strittmatter M."/>
            <person name="Tonon T."/>
            <person name="Tregear J.W."/>
            <person name="Valentin K."/>
            <person name="von Dassow P."/>
            <person name="Yamagishi T."/>
            <person name="Van de Peer Y."/>
            <person name="Wincker P."/>
        </authorList>
    </citation>
    <scope>NUCLEOTIDE SEQUENCE [LARGE SCALE GENOMIC DNA]</scope>
    <source>
        <strain evidence="6">Ec32 / CCAP1310/4</strain>
    </source>
</reference>
<name>D7G4U7_ECTSI</name>
<dbReference type="GO" id="GO:0046872">
    <property type="term" value="F:metal ion binding"/>
    <property type="evidence" value="ECO:0007669"/>
    <property type="project" value="UniProtKB-KW"/>
</dbReference>
<sequence>MIGAVDANRTGEDIDLSIGPPQSQDSHGAGSSEVPLSPEDIRSFEENGFVMLKRAFDPDVAAACRESLWKRLKGDGIRREEPATWVRKIGIPEIYGISSSPKKRRGHPWKGALSPKLKSAVNQLAGVDSWEEFGCGWWMVTFPGFAQPPWGAEGKWHIDGAHFRHYPHSREIGILPIFLFSDVRKHGGGTAVLRGSHKKVAKILWDRAGTTGLTGPELSSAAREALLPAADDDVVETNGDAGDVLLTHPLLLHSRCALHRIFSFGVT</sequence>
<dbReference type="AlphaFoldDB" id="D7G4U7"/>
<protein>
    <recommendedName>
        <fullName evidence="7">Phytanoyl-CoA dioxygenase</fullName>
    </recommendedName>
</protein>
<evidence type="ECO:0000313" key="6">
    <source>
        <dbReference type="Proteomes" id="UP000002630"/>
    </source>
</evidence>